<proteinExistence type="predicted"/>
<dbReference type="GO" id="GO:0015627">
    <property type="term" value="C:type II protein secretion system complex"/>
    <property type="evidence" value="ECO:0007669"/>
    <property type="project" value="TreeGrafter"/>
</dbReference>
<dbReference type="InterPro" id="IPR010994">
    <property type="entry name" value="RuvA_2-like"/>
</dbReference>
<evidence type="ECO:0008006" key="3">
    <source>
        <dbReference type="Google" id="ProtNLM"/>
    </source>
</evidence>
<dbReference type="GO" id="GO:0015628">
    <property type="term" value="P:protein secretion by the type II secretion system"/>
    <property type="evidence" value="ECO:0007669"/>
    <property type="project" value="TreeGrafter"/>
</dbReference>
<sequence length="168" mass="19396">MKEWIIIVVVLTIIACIVLFPRKEAYTYVTHEKIELDSFEIEIRGEVVFPGFYTFFEPMRLDEILDFTYGFTDDADINEIDLSKIYEQDSYIFIPSLSTDEIVIEKININNANFQTLLDIPGMTEDRAASLIVYRQEHGLFSSIDELINVKNIGPATLEKIRPYITLG</sequence>
<dbReference type="PANTHER" id="PTHR21180">
    <property type="entry name" value="ENDONUCLEASE/EXONUCLEASE/PHOSPHATASE FAMILY DOMAIN-CONTAINING PROTEIN 1"/>
    <property type="match status" value="1"/>
</dbReference>
<dbReference type="KEGG" id="manr:MPAN_005380"/>
<dbReference type="Gene3D" id="1.10.150.320">
    <property type="entry name" value="Photosystem II 12 kDa extrinsic protein"/>
    <property type="match status" value="1"/>
</dbReference>
<dbReference type="RefSeq" id="WP_176238489.1">
    <property type="nucleotide sequence ID" value="NZ_AP024412.1"/>
</dbReference>
<dbReference type="AlphaFoldDB" id="A0A7U9XUX4"/>
<name>A0A7U9XUX4_9MOLU</name>
<evidence type="ECO:0000313" key="2">
    <source>
        <dbReference type="Proteomes" id="UP000620133"/>
    </source>
</evidence>
<evidence type="ECO:0000313" key="1">
    <source>
        <dbReference type="EMBL" id="BCR35645.1"/>
    </source>
</evidence>
<organism evidence="1 2">
    <name type="scientific">Mariniplasma anaerobium</name>
    <dbReference type="NCBI Taxonomy" id="2735436"/>
    <lineage>
        <taxon>Bacteria</taxon>
        <taxon>Bacillati</taxon>
        <taxon>Mycoplasmatota</taxon>
        <taxon>Mollicutes</taxon>
        <taxon>Acholeplasmatales</taxon>
        <taxon>Acholeplasmataceae</taxon>
        <taxon>Mariniplasma</taxon>
    </lineage>
</organism>
<dbReference type="Pfam" id="PF12836">
    <property type="entry name" value="HHH_3"/>
    <property type="match status" value="1"/>
</dbReference>
<reference evidence="1" key="1">
    <citation type="submission" date="2021-01" db="EMBL/GenBank/DDBJ databases">
        <title>Draft genome sequence of Acholeplasmataceae bacterium strain Mahy22.</title>
        <authorList>
            <person name="Watanabe M."/>
            <person name="Kojima H."/>
            <person name="Fukui M."/>
        </authorList>
    </citation>
    <scope>NUCLEOTIDE SEQUENCE</scope>
    <source>
        <strain evidence="1">Mahy22</strain>
    </source>
</reference>
<dbReference type="PANTHER" id="PTHR21180:SF32">
    <property type="entry name" value="ENDONUCLEASE_EXONUCLEASE_PHOSPHATASE FAMILY DOMAIN-CONTAINING PROTEIN 1"/>
    <property type="match status" value="1"/>
</dbReference>
<dbReference type="SUPFAM" id="SSF47781">
    <property type="entry name" value="RuvA domain 2-like"/>
    <property type="match status" value="1"/>
</dbReference>
<dbReference type="EMBL" id="AP024412">
    <property type="protein sequence ID" value="BCR35645.1"/>
    <property type="molecule type" value="Genomic_DNA"/>
</dbReference>
<dbReference type="PROSITE" id="PS51257">
    <property type="entry name" value="PROKAR_LIPOPROTEIN"/>
    <property type="match status" value="1"/>
</dbReference>
<gene>
    <name evidence="1" type="ORF">MPAN_005380</name>
</gene>
<dbReference type="InterPro" id="IPR051675">
    <property type="entry name" value="Endo/Exo/Phosphatase_dom_1"/>
</dbReference>
<dbReference type="Proteomes" id="UP000620133">
    <property type="component" value="Chromosome"/>
</dbReference>
<keyword evidence="2" id="KW-1185">Reference proteome</keyword>
<accession>A0A7U9XUX4</accession>
<protein>
    <recommendedName>
        <fullName evidence="3">Competence protein ComEA</fullName>
    </recommendedName>
</protein>